<evidence type="ECO:0000313" key="3">
    <source>
        <dbReference type="Proteomes" id="UP001206206"/>
    </source>
</evidence>
<keyword evidence="2" id="KW-0378">Hydrolase</keyword>
<feature type="domain" description="AB hydrolase-1" evidence="1">
    <location>
        <begin position="14"/>
        <end position="246"/>
    </location>
</feature>
<protein>
    <submittedName>
        <fullName evidence="2">Alpha/beta hydrolase</fullName>
    </submittedName>
</protein>
<dbReference type="Gene3D" id="3.40.50.1820">
    <property type="entry name" value="alpha/beta hydrolase"/>
    <property type="match status" value="1"/>
</dbReference>
<dbReference type="PRINTS" id="PR00111">
    <property type="entry name" value="ABHYDROLASE"/>
</dbReference>
<evidence type="ECO:0000313" key="2">
    <source>
        <dbReference type="EMBL" id="MCQ4042757.1"/>
    </source>
</evidence>
<sequence>MLLPADQAGQGRTVVLLHARPTDRTMWSAHLPLLAEAGVRAIALDLPGQGEAIMQDQPKVVPWTDVLDTLDHLGIDRFVLAGNSLGALVSLQVAVTARDRVDGLVLVGYRPHDQEPSERLQTAWDRERTALEADDIDAAVQAGLEAWTFEHASDEVKAHAARMLRNQLQARIAHGEPHQAEDPLSQDPHALRSLRLPALVAVGEHDMPDFFRGGEDLAHNLASGDLVVIPGAGHLAPLEQPAAFCALLLDFLDRVPTRAVRRTSGA</sequence>
<dbReference type="GO" id="GO:0016787">
    <property type="term" value="F:hydrolase activity"/>
    <property type="evidence" value="ECO:0007669"/>
    <property type="project" value="UniProtKB-KW"/>
</dbReference>
<dbReference type="RefSeq" id="WP_255927235.1">
    <property type="nucleotide sequence ID" value="NZ_JANFNH010000009.1"/>
</dbReference>
<dbReference type="InterPro" id="IPR000073">
    <property type="entry name" value="AB_hydrolase_1"/>
</dbReference>
<dbReference type="Proteomes" id="UP001206206">
    <property type="component" value="Unassembled WGS sequence"/>
</dbReference>
<dbReference type="SUPFAM" id="SSF53474">
    <property type="entry name" value="alpha/beta-Hydrolases"/>
    <property type="match status" value="1"/>
</dbReference>
<dbReference type="Pfam" id="PF12697">
    <property type="entry name" value="Abhydrolase_6"/>
    <property type="match status" value="1"/>
</dbReference>
<comment type="caution">
    <text evidence="2">The sequence shown here is derived from an EMBL/GenBank/DDBJ whole genome shotgun (WGS) entry which is preliminary data.</text>
</comment>
<proteinExistence type="predicted"/>
<keyword evidence="3" id="KW-1185">Reference proteome</keyword>
<dbReference type="InterPro" id="IPR000639">
    <property type="entry name" value="Epox_hydrolase-like"/>
</dbReference>
<dbReference type="PANTHER" id="PTHR43798">
    <property type="entry name" value="MONOACYLGLYCEROL LIPASE"/>
    <property type="match status" value="1"/>
</dbReference>
<dbReference type="PRINTS" id="PR00412">
    <property type="entry name" value="EPOXHYDRLASE"/>
</dbReference>
<accession>A0ABT1PBL5</accession>
<evidence type="ECO:0000259" key="1">
    <source>
        <dbReference type="Pfam" id="PF12697"/>
    </source>
</evidence>
<dbReference type="InterPro" id="IPR050266">
    <property type="entry name" value="AB_hydrolase_sf"/>
</dbReference>
<name>A0ABT1PBL5_9ACTN</name>
<organism evidence="2 3">
    <name type="scientific">Streptantibioticus rubrisoli</name>
    <dbReference type="NCBI Taxonomy" id="1387313"/>
    <lineage>
        <taxon>Bacteria</taxon>
        <taxon>Bacillati</taxon>
        <taxon>Actinomycetota</taxon>
        <taxon>Actinomycetes</taxon>
        <taxon>Kitasatosporales</taxon>
        <taxon>Streptomycetaceae</taxon>
        <taxon>Streptantibioticus</taxon>
    </lineage>
</organism>
<reference evidence="2 3" key="1">
    <citation type="submission" date="2022-06" db="EMBL/GenBank/DDBJ databases">
        <title>Draft genome sequence of type strain Streptomyces rubrisoli DSM 42083.</title>
        <authorList>
            <person name="Duangmal K."/>
            <person name="Klaysubun C."/>
        </authorList>
    </citation>
    <scope>NUCLEOTIDE SEQUENCE [LARGE SCALE GENOMIC DNA]</scope>
    <source>
        <strain evidence="2 3">DSM 42083</strain>
    </source>
</reference>
<gene>
    <name evidence="2" type="ORF">NON19_12140</name>
</gene>
<dbReference type="EMBL" id="JANFNH010000009">
    <property type="protein sequence ID" value="MCQ4042757.1"/>
    <property type="molecule type" value="Genomic_DNA"/>
</dbReference>
<dbReference type="InterPro" id="IPR029058">
    <property type="entry name" value="AB_hydrolase_fold"/>
</dbReference>